<keyword evidence="4" id="KW-1185">Reference proteome</keyword>
<dbReference type="Pfam" id="PF13561">
    <property type="entry name" value="adh_short_C2"/>
    <property type="match status" value="1"/>
</dbReference>
<reference evidence="3 4" key="1">
    <citation type="submission" date="2023-03" db="EMBL/GenBank/DDBJ databases">
        <title>Thalassotalea loyana LMG 22536T draft genome sequence.</title>
        <authorList>
            <person name="Sawabe T."/>
        </authorList>
    </citation>
    <scope>NUCLEOTIDE SEQUENCE [LARGE SCALE GENOMIC DNA]</scope>
    <source>
        <strain evidence="3 4">LMG 22536</strain>
    </source>
</reference>
<comment type="similarity">
    <text evidence="1">Belongs to the short-chain dehydrogenases/reductases (SDR) family.</text>
</comment>
<comment type="caution">
    <text evidence="3">The sequence shown here is derived from an EMBL/GenBank/DDBJ whole genome shotgun (WGS) entry which is preliminary data.</text>
</comment>
<evidence type="ECO:0000313" key="4">
    <source>
        <dbReference type="Proteomes" id="UP001157134"/>
    </source>
</evidence>
<dbReference type="EMBL" id="BSSV01000004">
    <property type="protein sequence ID" value="GLX85805.1"/>
    <property type="molecule type" value="Genomic_DNA"/>
</dbReference>
<sequence length="257" mass="27839">MEVTSTSYPSLKNNHVFITGGATGIGAAMVEAFAQQGCHVAYIDINREQGESLATQIKQEHHVDVWFKSVDVTDISQLKNAIDEAVEHFGNVDCLINNAANDARQPVNEVSASDWQNNMSVNLDPVFFATQHVLQYMKLKSKGSVINFSSLNALHGAKNLTAYSTAKAGILGLTKSLAAEVGEFNIRVNAVVPGWVATDKQLASWLTKEEEEKWMASVALKKRISPAEVAKLVLFLASDDSAMITGQALHIDGGKHS</sequence>
<organism evidence="3 4">
    <name type="scientific">Thalassotalea loyana</name>
    <dbReference type="NCBI Taxonomy" id="280483"/>
    <lineage>
        <taxon>Bacteria</taxon>
        <taxon>Pseudomonadati</taxon>
        <taxon>Pseudomonadota</taxon>
        <taxon>Gammaproteobacteria</taxon>
        <taxon>Alteromonadales</taxon>
        <taxon>Colwelliaceae</taxon>
        <taxon>Thalassotalea</taxon>
    </lineage>
</organism>
<name>A0ABQ6HE56_9GAMM</name>
<accession>A0ABQ6HE56</accession>
<dbReference type="SUPFAM" id="SSF51735">
    <property type="entry name" value="NAD(P)-binding Rossmann-fold domains"/>
    <property type="match status" value="1"/>
</dbReference>
<dbReference type="Gene3D" id="3.40.50.720">
    <property type="entry name" value="NAD(P)-binding Rossmann-like Domain"/>
    <property type="match status" value="1"/>
</dbReference>
<dbReference type="CDD" id="cd05233">
    <property type="entry name" value="SDR_c"/>
    <property type="match status" value="1"/>
</dbReference>
<dbReference type="InterPro" id="IPR020904">
    <property type="entry name" value="Sc_DH/Rdtase_CS"/>
</dbReference>
<dbReference type="PRINTS" id="PR00081">
    <property type="entry name" value="GDHRDH"/>
</dbReference>
<proteinExistence type="inferred from homology"/>
<evidence type="ECO:0000313" key="3">
    <source>
        <dbReference type="EMBL" id="GLX85805.1"/>
    </source>
</evidence>
<dbReference type="PANTHER" id="PTHR24321">
    <property type="entry name" value="DEHYDROGENASES, SHORT CHAIN"/>
    <property type="match status" value="1"/>
</dbReference>
<keyword evidence="2" id="KW-0560">Oxidoreductase</keyword>
<protein>
    <submittedName>
        <fullName evidence="3">3-oxoacyl-ACP reductase</fullName>
    </submittedName>
</protein>
<dbReference type="NCBIfam" id="NF005559">
    <property type="entry name" value="PRK07231.1"/>
    <property type="match status" value="1"/>
</dbReference>
<dbReference type="PRINTS" id="PR00080">
    <property type="entry name" value="SDRFAMILY"/>
</dbReference>
<evidence type="ECO:0000256" key="2">
    <source>
        <dbReference type="ARBA" id="ARBA00023002"/>
    </source>
</evidence>
<dbReference type="InterPro" id="IPR036291">
    <property type="entry name" value="NAD(P)-bd_dom_sf"/>
</dbReference>
<dbReference type="InterPro" id="IPR002347">
    <property type="entry name" value="SDR_fam"/>
</dbReference>
<dbReference type="Proteomes" id="UP001157134">
    <property type="component" value="Unassembled WGS sequence"/>
</dbReference>
<evidence type="ECO:0000256" key="1">
    <source>
        <dbReference type="ARBA" id="ARBA00006484"/>
    </source>
</evidence>
<dbReference type="PANTHER" id="PTHR24321:SF8">
    <property type="entry name" value="ESTRADIOL 17-BETA-DEHYDROGENASE 8-RELATED"/>
    <property type="match status" value="1"/>
</dbReference>
<gene>
    <name evidence="3" type="ORF">tloyanaT_20570</name>
</gene>
<dbReference type="RefSeq" id="WP_284298264.1">
    <property type="nucleotide sequence ID" value="NZ_BSSV01000004.1"/>
</dbReference>
<dbReference type="PROSITE" id="PS00061">
    <property type="entry name" value="ADH_SHORT"/>
    <property type="match status" value="1"/>
</dbReference>